<proteinExistence type="predicted"/>
<gene>
    <name evidence="2" type="ORF">MUK42_21408</name>
</gene>
<dbReference type="AlphaFoldDB" id="A0A9E7FWC5"/>
<accession>A0A9E7FWC5</accession>
<dbReference type="PANTHER" id="PTHR37767:SF1">
    <property type="entry name" value="HYDROXYPROLINE-RICH GLYCOPROTEIN FAMILY PROTEIN"/>
    <property type="match status" value="1"/>
</dbReference>
<dbReference type="EMBL" id="CP097507">
    <property type="protein sequence ID" value="URE03135.1"/>
    <property type="molecule type" value="Genomic_DNA"/>
</dbReference>
<sequence>MQEFSSLPAMEQERESSASRPRQREKQQITVPYLWEEKPGVPKRVPVISSSPPTRLVVSVPFEWEEKPGKPIRIPPTVPDLLSAGDLNGLDPRPASSCLLNPFVDERYRPLNPFVDETEGGAMDSDLEAFSFKMDDKADPSFADVTAAWESFSENGSYWNEDWHSASGTDGHSNSSSSAAAEVGADTSVIQFLFPLPSGEDEAPSAVAACRGPNHCSSEHTGMARRALTLGELMLLSRKLSCRRKQNEGKKREHPKEYLKKRVLTCFPFIANGNKMRAYISSCYIGKEKRSMKRSLHYQN</sequence>
<organism evidence="2 3">
    <name type="scientific">Musa troglodytarum</name>
    <name type="common">fe'i banana</name>
    <dbReference type="NCBI Taxonomy" id="320322"/>
    <lineage>
        <taxon>Eukaryota</taxon>
        <taxon>Viridiplantae</taxon>
        <taxon>Streptophyta</taxon>
        <taxon>Embryophyta</taxon>
        <taxon>Tracheophyta</taxon>
        <taxon>Spermatophyta</taxon>
        <taxon>Magnoliopsida</taxon>
        <taxon>Liliopsida</taxon>
        <taxon>Zingiberales</taxon>
        <taxon>Musaceae</taxon>
        <taxon>Musa</taxon>
    </lineage>
</organism>
<keyword evidence="3" id="KW-1185">Reference proteome</keyword>
<dbReference type="OrthoDB" id="1938864at2759"/>
<feature type="compositionally biased region" description="Basic and acidic residues" evidence="1">
    <location>
        <begin position="11"/>
        <end position="27"/>
    </location>
</feature>
<evidence type="ECO:0000313" key="3">
    <source>
        <dbReference type="Proteomes" id="UP001055439"/>
    </source>
</evidence>
<evidence type="ECO:0000256" key="1">
    <source>
        <dbReference type="SAM" id="MobiDB-lite"/>
    </source>
</evidence>
<protein>
    <submittedName>
        <fullName evidence="2">Hydroxyproline-rich glycoprotein family protein</fullName>
    </submittedName>
</protein>
<dbReference type="PANTHER" id="PTHR37767">
    <property type="entry name" value="HYDROXYPROLINE-RICH GLYCOPROTEIN FAMILY PROTEIN"/>
    <property type="match status" value="1"/>
</dbReference>
<feature type="region of interest" description="Disordered" evidence="1">
    <location>
        <begin position="1"/>
        <end position="31"/>
    </location>
</feature>
<name>A0A9E7FWC5_9LILI</name>
<evidence type="ECO:0000313" key="2">
    <source>
        <dbReference type="EMBL" id="URE03135.1"/>
    </source>
</evidence>
<dbReference type="Proteomes" id="UP001055439">
    <property type="component" value="Chromosome 5"/>
</dbReference>
<reference evidence="2" key="1">
    <citation type="submission" date="2022-05" db="EMBL/GenBank/DDBJ databases">
        <title>The Musa troglodytarum L. genome provides insights into the mechanism of non-climacteric behaviour and enrichment of carotenoids.</title>
        <authorList>
            <person name="Wang J."/>
        </authorList>
    </citation>
    <scope>NUCLEOTIDE SEQUENCE</scope>
    <source>
        <tissue evidence="2">Leaf</tissue>
    </source>
</reference>